<keyword evidence="6" id="KW-1185">Reference proteome</keyword>
<dbReference type="InterPro" id="IPR027291">
    <property type="entry name" value="Glyco_hydro_38_N_sf"/>
</dbReference>
<dbReference type="Gene3D" id="2.70.98.30">
    <property type="entry name" value="Golgi alpha-mannosidase II, domain 4"/>
    <property type="match status" value="1"/>
</dbReference>
<dbReference type="Gene3D" id="2.60.40.1180">
    <property type="entry name" value="Golgi alpha-mannosidase II"/>
    <property type="match status" value="1"/>
</dbReference>
<organism evidence="5 6">
    <name type="scientific">Paenibacillus eucommiae</name>
    <dbReference type="NCBI Taxonomy" id="1355755"/>
    <lineage>
        <taxon>Bacteria</taxon>
        <taxon>Bacillati</taxon>
        <taxon>Bacillota</taxon>
        <taxon>Bacilli</taxon>
        <taxon>Bacillales</taxon>
        <taxon>Paenibacillaceae</taxon>
        <taxon>Paenibacillus</taxon>
    </lineage>
</organism>
<dbReference type="InterPro" id="IPR041147">
    <property type="entry name" value="GH38_C"/>
</dbReference>
<dbReference type="InterPro" id="IPR013780">
    <property type="entry name" value="Glyco_hydro_b"/>
</dbReference>
<feature type="domain" description="Glycosyl hydrolase family 38 C-terminal" evidence="3">
    <location>
        <begin position="532"/>
        <end position="742"/>
    </location>
</feature>
<evidence type="ECO:0000259" key="4">
    <source>
        <dbReference type="Pfam" id="PF17677"/>
    </source>
</evidence>
<feature type="domain" description="Glycosyl hydrolases family 38 C-terminal" evidence="4">
    <location>
        <begin position="826"/>
        <end position="890"/>
    </location>
</feature>
<dbReference type="Proteomes" id="UP001519287">
    <property type="component" value="Unassembled WGS sequence"/>
</dbReference>
<proteinExistence type="predicted"/>
<dbReference type="PANTHER" id="PTHR46017:SF1">
    <property type="entry name" value="ALPHA-MANNOSIDASE 2C1"/>
    <property type="match status" value="1"/>
</dbReference>
<dbReference type="InterPro" id="IPR011330">
    <property type="entry name" value="Glyco_hydro/deAcase_b/a-brl"/>
</dbReference>
<sequence length="895" mass="102287">MKVDILEAAKVKEIHIMPYSHQDFAWGHSREWHIRRYLLVFVEMLEIMRTNKNFTWMIDNAVHSLIPFIKQYPEKMAEMKDLVKEGRLYVANGGYSLARSTYVGEETFIRNMVAGRRFFQKQFDLDNIDFFYNADVGCGHSQLPQILQLGGHKYYRFQRPEDALDAKGVPKQFLWKGLDGSQVLVSRGSYGGFVEGRFTNKDYVTEWETVKQEFFTQELADKVDSLLMTDIVWLNYGCDDCRPLRNLYDESIQVIEFVEEWNKREELKLIFSTPTAYFAKLEQTELPVHQGVLDPSELAYNAPIRGNHSMWRMRSELDRLIVKAEGLATMAFLTGVEYPYGKLEMLWNQLFEITGHAIEWINGDDFELLYGAATGAKMTAICLIRELCEEIAYKIQCAQEPQYVVFNTLPWARTEMVELHITNPLGMEGFDLRDSVGQKVNYQIVNVHDEYINRSNCEYSAVDIIAEVEVPATGYAMLTAVSDGTLLADKVQAECIDAAAASSDSGSGTASGSASGTAPASASDTASGKMIVNNGILEVTFDKGAITKIRETATGRMLQVTSSSRINGMKFVQTEATASWISSWDQVDEFRPIPKTWEWIEKGPLRWIYRVNGTIGSSQYRQDIRIQSGERAIGFDLELDSAGDESGYFAVDFAADPDTYLYADIPFGVEERNLSEESYGSVPESSVNYNAYERGWPGQFYAKSWAMFQSGEMPVAVVSENCSIYYNFDPHKHVVSLLLNRRMPSGNRKHTHPSLDGKGIHHFKYHMYVPEEKEKFAEVSRFSKMKTQRVDTVPKYNDESVQRLQQAQSFVEIDCEHVIVSGFYMEDNKILLRLYESEGRSSTIRIRTHFNFTRARVVDFVGDDRDPLWLTDDIDGRYLSCSMKPWQIVTMQFEI</sequence>
<dbReference type="SUPFAM" id="SSF74650">
    <property type="entry name" value="Galactose mutarotase-like"/>
    <property type="match status" value="1"/>
</dbReference>
<name>A0ABS4J4S2_9BACL</name>
<feature type="domain" description="Glycoside hydrolase family 38 N-terminal" evidence="2">
    <location>
        <begin position="14"/>
        <end position="284"/>
    </location>
</feature>
<dbReference type="Gene3D" id="3.20.110.10">
    <property type="entry name" value="Glycoside hydrolase 38, N terminal domain"/>
    <property type="match status" value="1"/>
</dbReference>
<dbReference type="InterPro" id="IPR011013">
    <property type="entry name" value="Gal_mutarotase_sf_dom"/>
</dbReference>
<dbReference type="InterPro" id="IPR011682">
    <property type="entry name" value="Glyco_hydro_38_C"/>
</dbReference>
<evidence type="ECO:0000259" key="3">
    <source>
        <dbReference type="Pfam" id="PF07748"/>
    </source>
</evidence>
<gene>
    <name evidence="5" type="ORF">J2Z66_005921</name>
</gene>
<dbReference type="SUPFAM" id="SSF88713">
    <property type="entry name" value="Glycoside hydrolase/deacetylase"/>
    <property type="match status" value="1"/>
</dbReference>
<dbReference type="Pfam" id="PF17677">
    <property type="entry name" value="Glyco_hydro38C2"/>
    <property type="match status" value="1"/>
</dbReference>
<evidence type="ECO:0000313" key="5">
    <source>
        <dbReference type="EMBL" id="MBP1994285.1"/>
    </source>
</evidence>
<dbReference type="PANTHER" id="PTHR46017">
    <property type="entry name" value="ALPHA-MANNOSIDASE 2C1"/>
    <property type="match status" value="1"/>
</dbReference>
<dbReference type="Pfam" id="PF07748">
    <property type="entry name" value="Glyco_hydro_38C"/>
    <property type="match status" value="1"/>
</dbReference>
<feature type="region of interest" description="Disordered" evidence="1">
    <location>
        <begin position="502"/>
        <end position="525"/>
    </location>
</feature>
<protein>
    <submittedName>
        <fullName evidence="5">Alpha-mannosidase</fullName>
    </submittedName>
</protein>
<evidence type="ECO:0000313" key="6">
    <source>
        <dbReference type="Proteomes" id="UP001519287"/>
    </source>
</evidence>
<accession>A0ABS4J4S2</accession>
<evidence type="ECO:0000256" key="1">
    <source>
        <dbReference type="SAM" id="MobiDB-lite"/>
    </source>
</evidence>
<dbReference type="RefSeq" id="WP_209976127.1">
    <property type="nucleotide sequence ID" value="NZ_JAGGLB010000024.1"/>
</dbReference>
<dbReference type="EMBL" id="JAGGLB010000024">
    <property type="protein sequence ID" value="MBP1994285.1"/>
    <property type="molecule type" value="Genomic_DNA"/>
</dbReference>
<dbReference type="Pfam" id="PF01074">
    <property type="entry name" value="Glyco_hydro_38N"/>
    <property type="match status" value="1"/>
</dbReference>
<reference evidence="5 6" key="1">
    <citation type="submission" date="2021-03" db="EMBL/GenBank/DDBJ databases">
        <title>Genomic Encyclopedia of Type Strains, Phase IV (KMG-IV): sequencing the most valuable type-strain genomes for metagenomic binning, comparative biology and taxonomic classification.</title>
        <authorList>
            <person name="Goeker M."/>
        </authorList>
    </citation>
    <scope>NUCLEOTIDE SEQUENCE [LARGE SCALE GENOMIC DNA]</scope>
    <source>
        <strain evidence="5 6">DSM 26048</strain>
    </source>
</reference>
<dbReference type="InterPro" id="IPR000602">
    <property type="entry name" value="Glyco_hydro_38_N"/>
</dbReference>
<comment type="caution">
    <text evidence="5">The sequence shown here is derived from an EMBL/GenBank/DDBJ whole genome shotgun (WGS) entry which is preliminary data.</text>
</comment>
<evidence type="ECO:0000259" key="2">
    <source>
        <dbReference type="Pfam" id="PF01074"/>
    </source>
</evidence>